<sequence length="234" mass="26357">MTHAADATILNHHPSIPRAADAAACRILAKQLKNSFQRKTWCSTVPLFRRIHTLYRRNDKSLKQHRHRSQFEHYTYPETGYPNSNSVSVPAPTATAVLRAKRVCNRHTGRHRPGTIGAILGEGILLPRKSSRPPGKYCGTPQISASRGELSITSSRHHREPYMAVFGARTSHVLDKKDIKPRAFDGGFLLYSHLFASTLFELELPAWQCDWPRGEDGCPTLGMSFTVLYHWSSD</sequence>
<keyword evidence="2" id="KW-1185">Reference proteome</keyword>
<dbReference type="AlphaFoldDB" id="A0AAD7B1R0"/>
<reference evidence="1" key="1">
    <citation type="submission" date="2023-03" db="EMBL/GenBank/DDBJ databases">
        <title>Massive genome expansion in bonnet fungi (Mycena s.s.) driven by repeated elements and novel gene families across ecological guilds.</title>
        <authorList>
            <consortium name="Lawrence Berkeley National Laboratory"/>
            <person name="Harder C.B."/>
            <person name="Miyauchi S."/>
            <person name="Viragh M."/>
            <person name="Kuo A."/>
            <person name="Thoen E."/>
            <person name="Andreopoulos B."/>
            <person name="Lu D."/>
            <person name="Skrede I."/>
            <person name="Drula E."/>
            <person name="Henrissat B."/>
            <person name="Morin E."/>
            <person name="Kohler A."/>
            <person name="Barry K."/>
            <person name="LaButti K."/>
            <person name="Morin E."/>
            <person name="Salamov A."/>
            <person name="Lipzen A."/>
            <person name="Mereny Z."/>
            <person name="Hegedus B."/>
            <person name="Baldrian P."/>
            <person name="Stursova M."/>
            <person name="Weitz H."/>
            <person name="Taylor A."/>
            <person name="Grigoriev I.V."/>
            <person name="Nagy L.G."/>
            <person name="Martin F."/>
            <person name="Kauserud H."/>
        </authorList>
    </citation>
    <scope>NUCLEOTIDE SEQUENCE</scope>
    <source>
        <strain evidence="1">9284</strain>
    </source>
</reference>
<name>A0AAD7B1R0_9AGAR</name>
<protein>
    <submittedName>
        <fullName evidence="1">Uncharacterized protein</fullName>
    </submittedName>
</protein>
<proteinExistence type="predicted"/>
<gene>
    <name evidence="1" type="ORF">FB45DRAFT_1130759</name>
</gene>
<accession>A0AAD7B1R0</accession>
<organism evidence="1 2">
    <name type="scientific">Roridomyces roridus</name>
    <dbReference type="NCBI Taxonomy" id="1738132"/>
    <lineage>
        <taxon>Eukaryota</taxon>
        <taxon>Fungi</taxon>
        <taxon>Dikarya</taxon>
        <taxon>Basidiomycota</taxon>
        <taxon>Agaricomycotina</taxon>
        <taxon>Agaricomycetes</taxon>
        <taxon>Agaricomycetidae</taxon>
        <taxon>Agaricales</taxon>
        <taxon>Marasmiineae</taxon>
        <taxon>Mycenaceae</taxon>
        <taxon>Roridomyces</taxon>
    </lineage>
</organism>
<dbReference type="EMBL" id="JARKIF010000047">
    <property type="protein sequence ID" value="KAJ7607966.1"/>
    <property type="molecule type" value="Genomic_DNA"/>
</dbReference>
<evidence type="ECO:0000313" key="2">
    <source>
        <dbReference type="Proteomes" id="UP001221142"/>
    </source>
</evidence>
<comment type="caution">
    <text evidence="1">The sequence shown here is derived from an EMBL/GenBank/DDBJ whole genome shotgun (WGS) entry which is preliminary data.</text>
</comment>
<evidence type="ECO:0000313" key="1">
    <source>
        <dbReference type="EMBL" id="KAJ7607966.1"/>
    </source>
</evidence>
<dbReference type="Proteomes" id="UP001221142">
    <property type="component" value="Unassembled WGS sequence"/>
</dbReference>